<sequence>MPSQVRVVWDPGFTAYDFGPGHPMNPVRLDLTARLCESLGVFDHEGVEVFSPPVPDDDVLTTVHTADYVAAVRATSEDPAAADPAYGLGTDDDPGFAGMHEASARVVEGTRQICQDVWEGRTQHGVNFCGGLHHAMAGNAAGFCVYNDIAVGIRWLLDHGAKRVAYVDVDVHHGDGVERIFWDDPRVLTISLHESGRALFPGTGFASDIGGPAAEGDAVNVALPPGTGDSAWLRALHSTALPLVRAFKPDVLVTQHGCDTHAQDPLAHLAMSVDAQRAAAEALHRLAHQVCDGRWVALGGGGYELVHVVPRTWTHLTAIAAHQPVALTEPVPQDWLDHVRQAFGREGPRRMGDLDPADGPIWHQPWDMGYNPHDEVDRAIMATRQAVFDRHGLDVWFD</sequence>
<dbReference type="CDD" id="cd09994">
    <property type="entry name" value="HDAC_AcuC_like"/>
    <property type="match status" value="1"/>
</dbReference>
<gene>
    <name evidence="6" type="ORF">SAMN04489867_3557</name>
</gene>
<dbReference type="InterPro" id="IPR023801">
    <property type="entry name" value="His_deacetylse_dom"/>
</dbReference>
<dbReference type="SUPFAM" id="SSF52768">
    <property type="entry name" value="Arginase/deacetylase"/>
    <property type="match status" value="1"/>
</dbReference>
<dbReference type="PANTHER" id="PTHR10625:SF10">
    <property type="entry name" value="HISTONE DEACETYLASE HDAC1"/>
    <property type="match status" value="1"/>
</dbReference>
<comment type="similarity">
    <text evidence="2">Belongs to the histone deacetylase family.</text>
</comment>
<evidence type="ECO:0000256" key="3">
    <source>
        <dbReference type="ARBA" id="ARBA00020218"/>
    </source>
</evidence>
<dbReference type="Pfam" id="PF00850">
    <property type="entry name" value="Hist_deacetyl"/>
    <property type="match status" value="1"/>
</dbReference>
<proteinExistence type="inferred from homology"/>
<evidence type="ECO:0000259" key="5">
    <source>
        <dbReference type="Pfam" id="PF00850"/>
    </source>
</evidence>
<dbReference type="Gene3D" id="3.40.800.20">
    <property type="entry name" value="Histone deacetylase domain"/>
    <property type="match status" value="1"/>
</dbReference>
<feature type="domain" description="Histone deacetylase" evidence="5">
    <location>
        <begin position="22"/>
        <end position="318"/>
    </location>
</feature>
<comment type="pathway">
    <text evidence="1">Ketone degradation; acetoin degradation.</text>
</comment>
<dbReference type="InterPro" id="IPR003085">
    <property type="entry name" value="AcuC"/>
</dbReference>
<reference evidence="7" key="1">
    <citation type="submission" date="2016-10" db="EMBL/GenBank/DDBJ databases">
        <authorList>
            <person name="Varghese N."/>
            <person name="Submissions S."/>
        </authorList>
    </citation>
    <scope>NUCLEOTIDE SEQUENCE [LARGE SCALE GENOMIC DNA]</scope>
    <source>
        <strain evidence="7">DSM 22329</strain>
    </source>
</reference>
<evidence type="ECO:0000256" key="1">
    <source>
        <dbReference type="ARBA" id="ARBA00005101"/>
    </source>
</evidence>
<keyword evidence="4" id="KW-0006">Acetoin catabolism</keyword>
<dbReference type="PRINTS" id="PR01272">
    <property type="entry name" value="ACUCPROTEIN"/>
</dbReference>
<dbReference type="PANTHER" id="PTHR10625">
    <property type="entry name" value="HISTONE DEACETYLASE HDAC1-RELATED"/>
    <property type="match status" value="1"/>
</dbReference>
<dbReference type="AlphaFoldDB" id="A0A1H0UXU5"/>
<dbReference type="RefSeq" id="WP_091788558.1">
    <property type="nucleotide sequence ID" value="NZ_LT629711.1"/>
</dbReference>
<dbReference type="GO" id="GO:0045150">
    <property type="term" value="P:acetoin catabolic process"/>
    <property type="evidence" value="ECO:0007669"/>
    <property type="project" value="UniProtKB-UniPathway"/>
</dbReference>
<dbReference type="InterPro" id="IPR023696">
    <property type="entry name" value="Ureohydrolase_dom_sf"/>
</dbReference>
<dbReference type="UniPathway" id="UPA00040"/>
<accession>A0A1H0UXU5</accession>
<dbReference type="Proteomes" id="UP000199077">
    <property type="component" value="Chromosome I"/>
</dbReference>
<protein>
    <recommendedName>
        <fullName evidence="3">Acetoin utilization protein AcuC</fullName>
    </recommendedName>
</protein>
<dbReference type="InterPro" id="IPR000286">
    <property type="entry name" value="HDACs"/>
</dbReference>
<dbReference type="InterPro" id="IPR037138">
    <property type="entry name" value="His_deacetylse_dom_sf"/>
</dbReference>
<keyword evidence="7" id="KW-1185">Reference proteome</keyword>
<dbReference type="EMBL" id="LT629711">
    <property type="protein sequence ID" value="SDP70903.1"/>
    <property type="molecule type" value="Genomic_DNA"/>
</dbReference>
<organism evidence="6 7">
    <name type="scientific">Pedococcus dokdonensis</name>
    <dbReference type="NCBI Taxonomy" id="443156"/>
    <lineage>
        <taxon>Bacteria</taxon>
        <taxon>Bacillati</taxon>
        <taxon>Actinomycetota</taxon>
        <taxon>Actinomycetes</taxon>
        <taxon>Micrococcales</taxon>
        <taxon>Intrasporangiaceae</taxon>
        <taxon>Pedococcus</taxon>
    </lineage>
</organism>
<dbReference type="GO" id="GO:0004407">
    <property type="term" value="F:histone deacetylase activity"/>
    <property type="evidence" value="ECO:0007669"/>
    <property type="project" value="TreeGrafter"/>
</dbReference>
<evidence type="ECO:0000313" key="7">
    <source>
        <dbReference type="Proteomes" id="UP000199077"/>
    </source>
</evidence>
<dbReference type="PRINTS" id="PR01270">
    <property type="entry name" value="HDASUPER"/>
</dbReference>
<dbReference type="OrthoDB" id="9808367at2"/>
<evidence type="ECO:0000256" key="4">
    <source>
        <dbReference type="ARBA" id="ARBA00022627"/>
    </source>
</evidence>
<dbReference type="STRING" id="443156.SAMN04489867_3557"/>
<evidence type="ECO:0000313" key="6">
    <source>
        <dbReference type="EMBL" id="SDP70903.1"/>
    </source>
</evidence>
<dbReference type="GO" id="GO:0040029">
    <property type="term" value="P:epigenetic regulation of gene expression"/>
    <property type="evidence" value="ECO:0007669"/>
    <property type="project" value="TreeGrafter"/>
</dbReference>
<name>A0A1H0UXU5_9MICO</name>
<evidence type="ECO:0000256" key="2">
    <source>
        <dbReference type="ARBA" id="ARBA00005947"/>
    </source>
</evidence>